<organism evidence="5 6">
    <name type="scientific">Myodes glareolus</name>
    <name type="common">Bank vole</name>
    <name type="synonym">Clethrionomys glareolus</name>
    <dbReference type="NCBI Taxonomy" id="447135"/>
    <lineage>
        <taxon>Eukaryota</taxon>
        <taxon>Metazoa</taxon>
        <taxon>Chordata</taxon>
        <taxon>Craniata</taxon>
        <taxon>Vertebrata</taxon>
        <taxon>Euteleostomi</taxon>
        <taxon>Mammalia</taxon>
        <taxon>Eutheria</taxon>
        <taxon>Euarchontoglires</taxon>
        <taxon>Glires</taxon>
        <taxon>Rodentia</taxon>
        <taxon>Myomorpha</taxon>
        <taxon>Muroidea</taxon>
        <taxon>Cricetidae</taxon>
        <taxon>Arvicolinae</taxon>
        <taxon>Myodes</taxon>
    </lineage>
</organism>
<evidence type="ECO:0000259" key="4">
    <source>
        <dbReference type="PROSITE" id="PS50139"/>
    </source>
</evidence>
<dbReference type="GO" id="GO:0051607">
    <property type="term" value="P:defense response to virus"/>
    <property type="evidence" value="ECO:0007669"/>
    <property type="project" value="UniProtKB-KW"/>
</dbReference>
<dbReference type="GO" id="GO:0003726">
    <property type="term" value="F:double-stranded RNA adenosine deaminase activity"/>
    <property type="evidence" value="ECO:0007669"/>
    <property type="project" value="InterPro"/>
</dbReference>
<dbReference type="InterPro" id="IPR042371">
    <property type="entry name" value="Z_dom"/>
</dbReference>
<dbReference type="PROSITE" id="PS50139">
    <property type="entry name" value="Z_BINDING"/>
    <property type="match status" value="2"/>
</dbReference>
<evidence type="ECO:0000256" key="2">
    <source>
        <dbReference type="ARBA" id="ARBA00023118"/>
    </source>
</evidence>
<comment type="caution">
    <text evidence="5">The sequence shown here is derived from an EMBL/GenBank/DDBJ whole genome shotgun (WGS) entry which is preliminary data.</text>
</comment>
<feature type="compositionally biased region" description="Basic and acidic residues" evidence="3">
    <location>
        <begin position="254"/>
        <end position="263"/>
    </location>
</feature>
<dbReference type="GO" id="GO:0003723">
    <property type="term" value="F:RNA binding"/>
    <property type="evidence" value="ECO:0007669"/>
    <property type="project" value="UniProtKB-KW"/>
</dbReference>
<feature type="compositionally biased region" description="Polar residues" evidence="3">
    <location>
        <begin position="267"/>
        <end position="286"/>
    </location>
</feature>
<dbReference type="GO" id="GO:0005634">
    <property type="term" value="C:nucleus"/>
    <property type="evidence" value="ECO:0007669"/>
    <property type="project" value="TreeGrafter"/>
</dbReference>
<feature type="region of interest" description="Disordered" evidence="3">
    <location>
        <begin position="328"/>
        <end position="404"/>
    </location>
</feature>
<evidence type="ECO:0000313" key="5">
    <source>
        <dbReference type="EMBL" id="KAK7814220.1"/>
    </source>
</evidence>
<feature type="compositionally biased region" description="Polar residues" evidence="3">
    <location>
        <begin position="375"/>
        <end position="385"/>
    </location>
</feature>
<dbReference type="GO" id="GO:0003677">
    <property type="term" value="F:DNA binding"/>
    <property type="evidence" value="ECO:0007669"/>
    <property type="project" value="InterPro"/>
</dbReference>
<name>A0AAW0IHX0_MYOGA</name>
<evidence type="ECO:0000256" key="1">
    <source>
        <dbReference type="ARBA" id="ARBA00022884"/>
    </source>
</evidence>
<feature type="domain" description="Z-binding" evidence="4">
    <location>
        <begin position="74"/>
        <end position="135"/>
    </location>
</feature>
<dbReference type="AlphaFoldDB" id="A0AAW0IHX0"/>
<dbReference type="Pfam" id="PF02295">
    <property type="entry name" value="z-alpha"/>
    <property type="match status" value="1"/>
</dbReference>
<keyword evidence="6" id="KW-1185">Reference proteome</keyword>
<dbReference type="EMBL" id="JBBHLL010000125">
    <property type="protein sequence ID" value="KAK7814220.1"/>
    <property type="molecule type" value="Genomic_DNA"/>
</dbReference>
<feature type="domain" description="Z-binding" evidence="4">
    <location>
        <begin position="1"/>
        <end position="60"/>
    </location>
</feature>
<feature type="compositionally biased region" description="Low complexity" evidence="3">
    <location>
        <begin position="206"/>
        <end position="215"/>
    </location>
</feature>
<feature type="compositionally biased region" description="Polar residues" evidence="3">
    <location>
        <begin position="347"/>
        <end position="365"/>
    </location>
</feature>
<keyword evidence="1" id="KW-0694">RNA-binding</keyword>
<protein>
    <recommendedName>
        <fullName evidence="4">Z-binding domain-containing protein</fullName>
    </recommendedName>
</protein>
<feature type="region of interest" description="Disordered" evidence="3">
    <location>
        <begin position="198"/>
        <end position="226"/>
    </location>
</feature>
<dbReference type="PANTHER" id="PTHR14966:SF0">
    <property type="entry name" value="Z-DNA-BINDING PROTEIN 1"/>
    <property type="match status" value="1"/>
</dbReference>
<dbReference type="Proteomes" id="UP001488838">
    <property type="component" value="Unassembled WGS sequence"/>
</dbReference>
<dbReference type="SMART" id="SM00550">
    <property type="entry name" value="Zalpha"/>
    <property type="match status" value="2"/>
</dbReference>
<reference evidence="5 6" key="1">
    <citation type="journal article" date="2023" name="bioRxiv">
        <title>Conserved and derived expression patterns and positive selection on dental genes reveal complex evolutionary context of ever-growing rodent molars.</title>
        <authorList>
            <person name="Calamari Z.T."/>
            <person name="Song A."/>
            <person name="Cohen E."/>
            <person name="Akter M."/>
            <person name="Roy R.D."/>
            <person name="Hallikas O."/>
            <person name="Christensen M.M."/>
            <person name="Li P."/>
            <person name="Marangoni P."/>
            <person name="Jernvall J."/>
            <person name="Klein O.D."/>
        </authorList>
    </citation>
    <scope>NUCLEOTIDE SEQUENCE [LARGE SCALE GENOMIC DNA]</scope>
    <source>
        <strain evidence="5">V071</strain>
    </source>
</reference>
<dbReference type="Gene3D" id="1.10.10.10">
    <property type="entry name" value="Winged helix-like DNA-binding domain superfamily/Winged helix DNA-binding domain"/>
    <property type="match status" value="2"/>
</dbReference>
<accession>A0AAW0IHX0</accession>
<dbReference type="SUPFAM" id="SSF46785">
    <property type="entry name" value="Winged helix' DNA-binding domain"/>
    <property type="match status" value="2"/>
</dbReference>
<dbReference type="InterPro" id="IPR042361">
    <property type="entry name" value="ZBP1"/>
</dbReference>
<evidence type="ECO:0000313" key="6">
    <source>
        <dbReference type="Proteomes" id="UP001488838"/>
    </source>
</evidence>
<proteinExistence type="predicted"/>
<dbReference type="InterPro" id="IPR036390">
    <property type="entry name" value="WH_DNA-bd_sf"/>
</dbReference>
<gene>
    <name evidence="5" type="ORF">U0070_000536</name>
</gene>
<dbReference type="Pfam" id="PF12721">
    <property type="entry name" value="RHIM"/>
    <property type="match status" value="2"/>
</dbReference>
<dbReference type="PANTHER" id="PTHR14966">
    <property type="entry name" value="Z-DNA-BINDING PROTEIN 1"/>
    <property type="match status" value="1"/>
</dbReference>
<dbReference type="GO" id="GO:0060340">
    <property type="term" value="P:positive regulation of type I interferon-mediated signaling pathway"/>
    <property type="evidence" value="ECO:0007669"/>
    <property type="project" value="InterPro"/>
</dbReference>
<feature type="region of interest" description="Disordered" evidence="3">
    <location>
        <begin position="246"/>
        <end position="301"/>
    </location>
</feature>
<dbReference type="InterPro" id="IPR036388">
    <property type="entry name" value="WH-like_DNA-bd_sf"/>
</dbReference>
<evidence type="ECO:0000256" key="3">
    <source>
        <dbReference type="SAM" id="MobiDB-lite"/>
    </source>
</evidence>
<feature type="compositionally biased region" description="Acidic residues" evidence="3">
    <location>
        <begin position="387"/>
        <end position="396"/>
    </location>
</feature>
<dbReference type="InterPro" id="IPR025735">
    <property type="entry name" value="RHIM"/>
</dbReference>
<sequence length="404" mass="43426">MDNLEQRILEVLSEVGGSVKIGQLVKKCQAPKKILNSILYRLKKEGKVSSTAAATWCLGGSASADEVPAVPEDPTAQPSLEDRIFRFLEANGPCRALHIAKALGMNTAKEVNPDLYKMRSRHLLSYNGQAWMIYDSSQKGQRLVDSGMRQERAAIIYQQNPINMICQQGANNHISISESEAIQIGHGNTMLRQIACTQRGPSPQHPLLLPAPDDPSSQNTPPGAWGAQHIHMEKSLLRRVQLGHGNEMSLPRDPVQHPAEEHPAGSFTGSPPVSATSADAGTSFHMQTPEPGPHPEGGTAQKVHIKSSWLEDATIGNSNKMTIRIASQGGAGESGNSEEPKGDTDSSSKASPYGSCSHTPSSSTLLAPELRTMTLGDSSPQTTEPVLTEEEDGAPDTEDRKTQE</sequence>
<keyword evidence="2" id="KW-0051">Antiviral defense</keyword>